<gene>
    <name evidence="2" type="ORF">SCF082_LOCUS34122</name>
</gene>
<evidence type="ECO:0000313" key="2">
    <source>
        <dbReference type="EMBL" id="CAK9067402.1"/>
    </source>
</evidence>
<feature type="compositionally biased region" description="Polar residues" evidence="1">
    <location>
        <begin position="85"/>
        <end position="99"/>
    </location>
</feature>
<dbReference type="EMBL" id="CAXAMM010031046">
    <property type="protein sequence ID" value="CAK9067402.1"/>
    <property type="molecule type" value="Genomic_DNA"/>
</dbReference>
<organism evidence="2 3">
    <name type="scientific">Durusdinium trenchii</name>
    <dbReference type="NCBI Taxonomy" id="1381693"/>
    <lineage>
        <taxon>Eukaryota</taxon>
        <taxon>Sar</taxon>
        <taxon>Alveolata</taxon>
        <taxon>Dinophyceae</taxon>
        <taxon>Suessiales</taxon>
        <taxon>Symbiodiniaceae</taxon>
        <taxon>Durusdinium</taxon>
    </lineage>
</organism>
<protein>
    <submittedName>
        <fullName evidence="2">Uncharacterized protein</fullName>
    </submittedName>
</protein>
<comment type="caution">
    <text evidence="2">The sequence shown here is derived from an EMBL/GenBank/DDBJ whole genome shotgun (WGS) entry which is preliminary data.</text>
</comment>
<reference evidence="2 3" key="1">
    <citation type="submission" date="2024-02" db="EMBL/GenBank/DDBJ databases">
        <authorList>
            <person name="Chen Y."/>
            <person name="Shah S."/>
            <person name="Dougan E. K."/>
            <person name="Thang M."/>
            <person name="Chan C."/>
        </authorList>
    </citation>
    <scope>NUCLEOTIDE SEQUENCE [LARGE SCALE GENOMIC DNA]</scope>
</reference>
<feature type="region of interest" description="Disordered" evidence="1">
    <location>
        <begin position="49"/>
        <end position="99"/>
    </location>
</feature>
<name>A0ABP0NW41_9DINO</name>
<proteinExistence type="predicted"/>
<keyword evidence="3" id="KW-1185">Reference proteome</keyword>
<dbReference type="Proteomes" id="UP001642464">
    <property type="component" value="Unassembled WGS sequence"/>
</dbReference>
<evidence type="ECO:0000313" key="3">
    <source>
        <dbReference type="Proteomes" id="UP001642464"/>
    </source>
</evidence>
<sequence length="99" mass="10627">MSGLINVDLTEDVRSEVDQAIFQKEIGRCGIGAAPELARKEARGYLANEEVSANQEVQVEPKPMDDDADCPGKNLQPDADAAQLNHPSGTQNSAEDCTQ</sequence>
<evidence type="ECO:0000256" key="1">
    <source>
        <dbReference type="SAM" id="MobiDB-lite"/>
    </source>
</evidence>
<accession>A0ABP0NW41</accession>